<accession>A0ABZ1RQ51</accession>
<proteinExistence type="predicted"/>
<evidence type="ECO:0000259" key="1">
    <source>
        <dbReference type="Pfam" id="PF11706"/>
    </source>
</evidence>
<dbReference type="PANTHER" id="PTHR35525">
    <property type="entry name" value="BLL6575 PROTEIN"/>
    <property type="match status" value="1"/>
</dbReference>
<protein>
    <submittedName>
        <fullName evidence="2">CGNR zinc finger domain-containing protein</fullName>
    </submittedName>
</protein>
<dbReference type="PANTHER" id="PTHR35525:SF3">
    <property type="entry name" value="BLL6575 PROTEIN"/>
    <property type="match status" value="1"/>
</dbReference>
<dbReference type="InterPro" id="IPR021005">
    <property type="entry name" value="Znf_CGNR"/>
</dbReference>
<dbReference type="InterPro" id="IPR010852">
    <property type="entry name" value="ABATE"/>
</dbReference>
<dbReference type="SUPFAM" id="SSF160904">
    <property type="entry name" value="Jann2411-like"/>
    <property type="match status" value="1"/>
</dbReference>
<dbReference type="Pfam" id="PF11706">
    <property type="entry name" value="zf-CGNR"/>
    <property type="match status" value="1"/>
</dbReference>
<feature type="domain" description="Zinc finger CGNR" evidence="1">
    <location>
        <begin position="140"/>
        <end position="180"/>
    </location>
</feature>
<organism evidence="2 3">
    <name type="scientific">Streptomyces goshikiensis</name>
    <dbReference type="NCBI Taxonomy" id="1942"/>
    <lineage>
        <taxon>Bacteria</taxon>
        <taxon>Bacillati</taxon>
        <taxon>Actinomycetota</taxon>
        <taxon>Actinomycetes</taxon>
        <taxon>Kitasatosporales</taxon>
        <taxon>Streptomycetaceae</taxon>
        <taxon>Streptomyces</taxon>
    </lineage>
</organism>
<keyword evidence="3" id="KW-1185">Reference proteome</keyword>
<evidence type="ECO:0000313" key="2">
    <source>
        <dbReference type="EMBL" id="WUO48167.1"/>
    </source>
</evidence>
<evidence type="ECO:0000313" key="3">
    <source>
        <dbReference type="Proteomes" id="UP001432075"/>
    </source>
</evidence>
<dbReference type="Proteomes" id="UP001432075">
    <property type="component" value="Chromosome"/>
</dbReference>
<gene>
    <name evidence="2" type="ORF">OHU17_21305</name>
</gene>
<reference evidence="2" key="1">
    <citation type="submission" date="2022-10" db="EMBL/GenBank/DDBJ databases">
        <title>The complete genomes of actinobacterial strains from the NBC collection.</title>
        <authorList>
            <person name="Joergensen T.S."/>
            <person name="Alvarez Arevalo M."/>
            <person name="Sterndorff E.B."/>
            <person name="Faurdal D."/>
            <person name="Vuksanovic O."/>
            <person name="Mourched A.-S."/>
            <person name="Charusanti P."/>
            <person name="Shaw S."/>
            <person name="Blin K."/>
            <person name="Weber T."/>
        </authorList>
    </citation>
    <scope>NUCLEOTIDE SEQUENCE</scope>
    <source>
        <strain evidence="2">NBC_00283</strain>
    </source>
</reference>
<dbReference type="RefSeq" id="WP_328776405.1">
    <property type="nucleotide sequence ID" value="NZ_CP108057.1"/>
</dbReference>
<dbReference type="InterPro" id="IPR023286">
    <property type="entry name" value="ABATE_dom_sf"/>
</dbReference>
<name>A0ABZ1RQ51_9ACTN</name>
<dbReference type="EMBL" id="CP108057">
    <property type="protein sequence ID" value="WUO48167.1"/>
    <property type="molecule type" value="Genomic_DNA"/>
</dbReference>
<sequence length="194" mass="19792">MTVNFPLIGEPLALDLLNTRPVGAGDLIAGPVGLGEWLAAQAGRVAPVDGVGAAEVAAVHAVREAAGPALAAVRRGERPPAGALRALNAAMAAAPAHRELVWGEGLAAPERRAAAPALRLAAELAEAVAELLTDPRVGEVRECEGADCVLLFLPANPRRRWCVASACGNRARVARYYARHGKPGQADAGTGAGV</sequence>
<dbReference type="Gene3D" id="1.10.3300.10">
    <property type="entry name" value="Jann2411-like domain"/>
    <property type="match status" value="1"/>
</dbReference>
<dbReference type="Pfam" id="PF07336">
    <property type="entry name" value="ABATE"/>
    <property type="match status" value="1"/>
</dbReference>